<feature type="compositionally biased region" description="Basic and acidic residues" evidence="1">
    <location>
        <begin position="574"/>
        <end position="594"/>
    </location>
</feature>
<organism evidence="2 3">
    <name type="scientific">Exidia glandulosa HHB12029</name>
    <dbReference type="NCBI Taxonomy" id="1314781"/>
    <lineage>
        <taxon>Eukaryota</taxon>
        <taxon>Fungi</taxon>
        <taxon>Dikarya</taxon>
        <taxon>Basidiomycota</taxon>
        <taxon>Agaricomycotina</taxon>
        <taxon>Agaricomycetes</taxon>
        <taxon>Auriculariales</taxon>
        <taxon>Exidiaceae</taxon>
        <taxon>Exidia</taxon>
    </lineage>
</organism>
<evidence type="ECO:0000256" key="1">
    <source>
        <dbReference type="SAM" id="MobiDB-lite"/>
    </source>
</evidence>
<feature type="compositionally biased region" description="Low complexity" evidence="1">
    <location>
        <begin position="434"/>
        <end position="443"/>
    </location>
</feature>
<gene>
    <name evidence="2" type="ORF">EXIGLDRAFT_743728</name>
</gene>
<feature type="compositionally biased region" description="Basic residues" evidence="1">
    <location>
        <begin position="75"/>
        <end position="84"/>
    </location>
</feature>
<dbReference type="Proteomes" id="UP000077266">
    <property type="component" value="Unassembled WGS sequence"/>
</dbReference>
<keyword evidence="3" id="KW-1185">Reference proteome</keyword>
<dbReference type="OrthoDB" id="3254377at2759"/>
<sequence length="645" mass="69825">MDAISRQHVQPNRRRHSQRLSSDSSATGYTVTSLPAYSSARSFYSDKPPDYADDADLEDTTDDDEQLRSPTSPTLRKRHSHTRRSSSAQQSTADPYLDSLLERSVHALELSNVLLQSTMNSRSSLNASMAHDRIVDRNLELSATFLNNRIRDTSDIQEEWMDDLEGVVRDVRDLYGDTDSVSRSLPSGSSPPPIHALGIAPGGSHRRRSSHGHSSERPRLRLSHSPPTGSQYMSPPPRALTQYVSVSSAQGDASESTADSESIYLPSTIGLQSSAHISSFRPSPRRPDALRLHHSNASTPGFIEYGRRDSYDWTPTGQSQSHRRHRSGIASPRASGSSRTSGSITSPSPSRRSMESSSDTHRRSSSNRGRGSAVWAGSSVFQQQGSGSLARSRSLSDSRGASRSRSHTPPAAGRMHTPVLPQIPRPMTPHQEESPPGESVESSDANDSPPNVQRTVESLRAILGKEDTSPRREKSPQPPKVPAFLLPRSPSVTALAGTSTATASVSRLFTRGTHSTRDAPTPRPSLKPPGGGSPRDSMAISAPSSGRSTPRQVAFAQLPEPYSAEGTRKGFGPEGRKGKGKEKDGGKDKDKKGEGGWWNLLFGAANPPGGAHASPSRMEDRVEDRMARTWARTGSGQATLEDFLY</sequence>
<accession>A0A166BUH9</accession>
<feature type="compositionally biased region" description="Polar residues" evidence="1">
    <location>
        <begin position="445"/>
        <end position="456"/>
    </location>
</feature>
<feature type="compositionally biased region" description="Basic and acidic residues" evidence="1">
    <location>
        <begin position="352"/>
        <end position="362"/>
    </location>
</feature>
<reference evidence="2 3" key="1">
    <citation type="journal article" date="2016" name="Mol. Biol. Evol.">
        <title>Comparative Genomics of Early-Diverging Mushroom-Forming Fungi Provides Insights into the Origins of Lignocellulose Decay Capabilities.</title>
        <authorList>
            <person name="Nagy L.G."/>
            <person name="Riley R."/>
            <person name="Tritt A."/>
            <person name="Adam C."/>
            <person name="Daum C."/>
            <person name="Floudas D."/>
            <person name="Sun H."/>
            <person name="Yadav J.S."/>
            <person name="Pangilinan J."/>
            <person name="Larsson K.H."/>
            <person name="Matsuura K."/>
            <person name="Barry K."/>
            <person name="Labutti K."/>
            <person name="Kuo R."/>
            <person name="Ohm R.A."/>
            <person name="Bhattacharya S.S."/>
            <person name="Shirouzu T."/>
            <person name="Yoshinaga Y."/>
            <person name="Martin F.M."/>
            <person name="Grigoriev I.V."/>
            <person name="Hibbett D.S."/>
        </authorList>
    </citation>
    <scope>NUCLEOTIDE SEQUENCE [LARGE SCALE GENOMIC DNA]</scope>
    <source>
        <strain evidence="2 3">HHB12029</strain>
    </source>
</reference>
<proteinExistence type="predicted"/>
<feature type="compositionally biased region" description="Polar residues" evidence="1">
    <location>
        <begin position="542"/>
        <end position="551"/>
    </location>
</feature>
<dbReference type="AlphaFoldDB" id="A0A166BUH9"/>
<feature type="region of interest" description="Disordered" evidence="1">
    <location>
        <begin position="179"/>
        <end position="238"/>
    </location>
</feature>
<feature type="compositionally biased region" description="Basic and acidic residues" evidence="1">
    <location>
        <begin position="463"/>
        <end position="475"/>
    </location>
</feature>
<feature type="compositionally biased region" description="Acidic residues" evidence="1">
    <location>
        <begin position="51"/>
        <end position="65"/>
    </location>
</feature>
<feature type="compositionally biased region" description="Low complexity" evidence="1">
    <location>
        <begin position="330"/>
        <end position="351"/>
    </location>
</feature>
<feature type="compositionally biased region" description="Low complexity" evidence="1">
    <location>
        <begin position="491"/>
        <end position="506"/>
    </location>
</feature>
<feature type="region of interest" description="Disordered" evidence="1">
    <location>
        <begin position="1"/>
        <end position="93"/>
    </location>
</feature>
<feature type="compositionally biased region" description="Low complexity" evidence="1">
    <location>
        <begin position="366"/>
        <end position="403"/>
    </location>
</feature>
<feature type="region of interest" description="Disordered" evidence="1">
    <location>
        <begin position="276"/>
        <end position="620"/>
    </location>
</feature>
<feature type="compositionally biased region" description="Polar residues" evidence="1">
    <location>
        <begin position="19"/>
        <end position="42"/>
    </location>
</feature>
<dbReference type="EMBL" id="KV425882">
    <property type="protein sequence ID" value="KZW04160.1"/>
    <property type="molecule type" value="Genomic_DNA"/>
</dbReference>
<dbReference type="InParanoid" id="A0A166BUH9"/>
<evidence type="ECO:0000313" key="3">
    <source>
        <dbReference type="Proteomes" id="UP000077266"/>
    </source>
</evidence>
<evidence type="ECO:0000313" key="2">
    <source>
        <dbReference type="EMBL" id="KZW04160.1"/>
    </source>
</evidence>
<protein>
    <submittedName>
        <fullName evidence="2">Uncharacterized protein</fullName>
    </submittedName>
</protein>
<name>A0A166BUH9_EXIGL</name>
<dbReference type="STRING" id="1314781.A0A166BUH9"/>